<accession>A0A346RJ06</accession>
<keyword evidence="4 12" id="KW-0813">Transport</keyword>
<keyword evidence="8 13" id="KW-1133">Transmembrane helix</keyword>
<evidence type="ECO:0000256" key="3">
    <source>
        <dbReference type="ARBA" id="ARBA00011291"/>
    </source>
</evidence>
<evidence type="ECO:0000256" key="9">
    <source>
        <dbReference type="ARBA" id="ARBA00023065"/>
    </source>
</evidence>
<evidence type="ECO:0000256" key="6">
    <source>
        <dbReference type="ARBA" id="ARBA00022692"/>
    </source>
</evidence>
<keyword evidence="11 13" id="KW-0472">Membrane</keyword>
<reference evidence="14" key="1">
    <citation type="journal article" date="2018" name="J. ISSAAS">
        <title>The contribution of mitochondrial metagenomics to large-scale data mining and phylogenetic analysis of Coleoptera.</title>
        <authorList>
            <person name="Miller K."/>
            <person name="Linard B."/>
            <person name="Motyka M."/>
            <person name="Bocek M."/>
            <person name="Vogler A.P."/>
        </authorList>
    </citation>
    <scope>NUCLEOTIDE SEQUENCE</scope>
</reference>
<evidence type="ECO:0000256" key="10">
    <source>
        <dbReference type="ARBA" id="ARBA00023128"/>
    </source>
</evidence>
<feature type="transmembrane region" description="Helical" evidence="13">
    <location>
        <begin position="12"/>
        <end position="31"/>
    </location>
</feature>
<gene>
    <name evidence="14" type="primary">atp8</name>
</gene>
<comment type="similarity">
    <text evidence="2 12">Belongs to the ATPase protein 8 family.</text>
</comment>
<dbReference type="AlphaFoldDB" id="A0A346RJ06"/>
<dbReference type="GO" id="GO:0015986">
    <property type="term" value="P:proton motive force-driven ATP synthesis"/>
    <property type="evidence" value="ECO:0007669"/>
    <property type="project" value="InterPro"/>
</dbReference>
<evidence type="ECO:0000256" key="2">
    <source>
        <dbReference type="ARBA" id="ARBA00008892"/>
    </source>
</evidence>
<evidence type="ECO:0000313" key="14">
    <source>
        <dbReference type="EMBL" id="AXS66053.1"/>
    </source>
</evidence>
<sequence>MPQMMPLNWLSLMTFFILIFFLINIISYFNYSPSLILQNLKNSKKSNINWKW</sequence>
<protein>
    <recommendedName>
        <fullName evidence="12">ATP synthase complex subunit 8</fullName>
    </recommendedName>
</protein>
<dbReference type="InterPro" id="IPR001421">
    <property type="entry name" value="ATP8_metazoa"/>
</dbReference>
<evidence type="ECO:0000256" key="7">
    <source>
        <dbReference type="ARBA" id="ARBA00022781"/>
    </source>
</evidence>
<proteinExistence type="inferred from homology"/>
<geneLocation type="mitochondrion" evidence="14"/>
<evidence type="ECO:0000256" key="13">
    <source>
        <dbReference type="SAM" id="Phobius"/>
    </source>
</evidence>
<keyword evidence="7 12" id="KW-0375">Hydrogen ion transport</keyword>
<evidence type="ECO:0000256" key="4">
    <source>
        <dbReference type="ARBA" id="ARBA00022448"/>
    </source>
</evidence>
<dbReference type="EMBL" id="MG193466">
    <property type="protein sequence ID" value="AXS66053.1"/>
    <property type="molecule type" value="Genomic_DNA"/>
</dbReference>
<keyword evidence="5 12" id="KW-0138">CF(0)</keyword>
<keyword evidence="9 12" id="KW-0406">Ion transport</keyword>
<comment type="subunit">
    <text evidence="3">F-type ATPases have 2 components, CF(1) - the catalytic core - and CF(0) - the membrane proton channel.</text>
</comment>
<keyword evidence="10 12" id="KW-0496">Mitochondrion</keyword>
<evidence type="ECO:0000256" key="5">
    <source>
        <dbReference type="ARBA" id="ARBA00022547"/>
    </source>
</evidence>
<dbReference type="GO" id="GO:0045259">
    <property type="term" value="C:proton-transporting ATP synthase complex"/>
    <property type="evidence" value="ECO:0007669"/>
    <property type="project" value="UniProtKB-KW"/>
</dbReference>
<evidence type="ECO:0000256" key="1">
    <source>
        <dbReference type="ARBA" id="ARBA00004304"/>
    </source>
</evidence>
<evidence type="ECO:0000256" key="12">
    <source>
        <dbReference type="RuleBase" id="RU003661"/>
    </source>
</evidence>
<evidence type="ECO:0000256" key="8">
    <source>
        <dbReference type="ARBA" id="ARBA00022989"/>
    </source>
</evidence>
<organism evidence="14">
    <name type="scientific">Cucujoidea sp. 42 KM-2017</name>
    <dbReference type="NCBI Taxonomy" id="2219381"/>
    <lineage>
        <taxon>Eukaryota</taxon>
        <taxon>Metazoa</taxon>
        <taxon>Ecdysozoa</taxon>
        <taxon>Arthropoda</taxon>
        <taxon>Hexapoda</taxon>
        <taxon>Insecta</taxon>
        <taxon>Pterygota</taxon>
        <taxon>Neoptera</taxon>
        <taxon>Endopterygota</taxon>
        <taxon>Coleoptera</taxon>
        <taxon>Polyphaga</taxon>
        <taxon>Cucujiformia</taxon>
    </lineage>
</organism>
<comment type="subcellular location">
    <subcellularLocation>
        <location evidence="1 12">Mitochondrion membrane</location>
        <topology evidence="1 12">Single-pass membrane protein</topology>
    </subcellularLocation>
</comment>
<name>A0A346RJ06_9CUCU</name>
<evidence type="ECO:0000256" key="11">
    <source>
        <dbReference type="ARBA" id="ARBA00023136"/>
    </source>
</evidence>
<dbReference type="Pfam" id="PF00895">
    <property type="entry name" value="ATP-synt_8"/>
    <property type="match status" value="1"/>
</dbReference>
<keyword evidence="6 12" id="KW-0812">Transmembrane</keyword>
<dbReference type="GO" id="GO:0031966">
    <property type="term" value="C:mitochondrial membrane"/>
    <property type="evidence" value="ECO:0007669"/>
    <property type="project" value="UniProtKB-SubCell"/>
</dbReference>
<dbReference type="GO" id="GO:0015078">
    <property type="term" value="F:proton transmembrane transporter activity"/>
    <property type="evidence" value="ECO:0007669"/>
    <property type="project" value="InterPro"/>
</dbReference>